<gene>
    <name evidence="3" type="ORF">Sya03_52320</name>
</gene>
<dbReference type="Proteomes" id="UP000652013">
    <property type="component" value="Unassembled WGS sequence"/>
</dbReference>
<feature type="chain" id="PRO_5035310456" description="Signal transduction histidine kinase" evidence="2">
    <location>
        <begin position="22"/>
        <end position="261"/>
    </location>
</feature>
<protein>
    <recommendedName>
        <fullName evidence="5">Signal transduction histidine kinase</fullName>
    </recommendedName>
</protein>
<dbReference type="EMBL" id="BOOY01000036">
    <property type="protein sequence ID" value="GIJ05880.1"/>
    <property type="molecule type" value="Genomic_DNA"/>
</dbReference>
<feature type="transmembrane region" description="Helical" evidence="1">
    <location>
        <begin position="30"/>
        <end position="46"/>
    </location>
</feature>
<evidence type="ECO:0000313" key="3">
    <source>
        <dbReference type="EMBL" id="GIJ05880.1"/>
    </source>
</evidence>
<accession>A0A8J4DM81</accession>
<evidence type="ECO:0008006" key="5">
    <source>
        <dbReference type="Google" id="ProtNLM"/>
    </source>
</evidence>
<keyword evidence="2" id="KW-0732">Signal</keyword>
<feature type="signal peptide" evidence="2">
    <location>
        <begin position="1"/>
        <end position="21"/>
    </location>
</feature>
<keyword evidence="1" id="KW-0472">Membrane</keyword>
<keyword evidence="4" id="KW-1185">Reference proteome</keyword>
<keyword evidence="1" id="KW-0812">Transmembrane</keyword>
<evidence type="ECO:0000256" key="1">
    <source>
        <dbReference type="SAM" id="Phobius"/>
    </source>
</evidence>
<comment type="caution">
    <text evidence="3">The sequence shown here is derived from an EMBL/GenBank/DDBJ whole genome shotgun (WGS) entry which is preliminary data.</text>
</comment>
<dbReference type="RefSeq" id="WP_203941057.1">
    <property type="nucleotide sequence ID" value="NZ_BAAAGJ010000003.1"/>
</dbReference>
<keyword evidence="1" id="KW-1133">Transmembrane helix</keyword>
<reference evidence="3" key="1">
    <citation type="submission" date="2021-01" db="EMBL/GenBank/DDBJ databases">
        <title>Whole genome shotgun sequence of Spirilliplanes yamanashiensis NBRC 15828.</title>
        <authorList>
            <person name="Komaki H."/>
            <person name="Tamura T."/>
        </authorList>
    </citation>
    <scope>NUCLEOTIDE SEQUENCE</scope>
    <source>
        <strain evidence="3">NBRC 15828</strain>
    </source>
</reference>
<name>A0A8J4DM81_9ACTN</name>
<evidence type="ECO:0000313" key="4">
    <source>
        <dbReference type="Proteomes" id="UP000652013"/>
    </source>
</evidence>
<proteinExistence type="predicted"/>
<dbReference type="AlphaFoldDB" id="A0A8J4DM81"/>
<organism evidence="3 4">
    <name type="scientific">Spirilliplanes yamanashiensis</name>
    <dbReference type="NCBI Taxonomy" id="42233"/>
    <lineage>
        <taxon>Bacteria</taxon>
        <taxon>Bacillati</taxon>
        <taxon>Actinomycetota</taxon>
        <taxon>Actinomycetes</taxon>
        <taxon>Micromonosporales</taxon>
        <taxon>Micromonosporaceae</taxon>
        <taxon>Spirilliplanes</taxon>
    </lineage>
</organism>
<sequence>MTRLLPAAVAAAALATLAAAAAGPRALVLAGAAATAALAAALLLAARDRGTTGAPAVDRRVEERRAADVAGLAQRRVAAQLRDRVLEDLAGVGYALGHPGADQERLAAVVQETIRTLRQVLLDVQPPALTGDTLATALDDLTAGLRMAGVRCVVRVPAGLPVTPAGAGLLHRAAREALRERGEALVAAREALRPVAVAAGSAAVELTAERTPGAVTLTVTGAQADPVGEGPALLARDVAAAGGTLTVAPDGTRLVVTVPAA</sequence>
<evidence type="ECO:0000256" key="2">
    <source>
        <dbReference type="SAM" id="SignalP"/>
    </source>
</evidence>